<gene>
    <name evidence="1" type="ORF">A2930_00600</name>
</gene>
<reference evidence="1 2" key="1">
    <citation type="journal article" date="2016" name="Nat. Commun.">
        <title>Thousands of microbial genomes shed light on interconnected biogeochemical processes in an aquifer system.</title>
        <authorList>
            <person name="Anantharaman K."/>
            <person name="Brown C.T."/>
            <person name="Hug L.A."/>
            <person name="Sharon I."/>
            <person name="Castelle C.J."/>
            <person name="Probst A.J."/>
            <person name="Thomas B.C."/>
            <person name="Singh A."/>
            <person name="Wilkins M.J."/>
            <person name="Karaoz U."/>
            <person name="Brodie E.L."/>
            <person name="Williams K.H."/>
            <person name="Hubbard S.S."/>
            <person name="Banfield J.F."/>
        </authorList>
    </citation>
    <scope>NUCLEOTIDE SEQUENCE [LARGE SCALE GENOMIC DNA]</scope>
</reference>
<evidence type="ECO:0000313" key="1">
    <source>
        <dbReference type="EMBL" id="OGF81360.1"/>
    </source>
</evidence>
<organism evidence="1 2">
    <name type="scientific">Candidatus Giovannonibacteria bacterium RIFCSPLOWO2_01_FULL_45_34</name>
    <dbReference type="NCBI Taxonomy" id="1798351"/>
    <lineage>
        <taxon>Bacteria</taxon>
        <taxon>Candidatus Giovannoniibacteriota</taxon>
    </lineage>
</organism>
<sequence>MLSGKIRTKKRIRRLKMDTSNNLFEYIPCELLCTGLEEDKLLFSKSQECVFAFVNKLKPIMKYLACPVYFCEKVSVGDVQCKLYVRNEKCMPGRVRGVYVCELDSEYAKKYENLDYLYLREDGTFFLTRNSHGDHNRGYIEGDVWKLVKFEYLVKSLDSILQIAIKKRNEVQTGLKARSERLGEAIAVLMRP</sequence>
<evidence type="ECO:0000313" key="2">
    <source>
        <dbReference type="Proteomes" id="UP000178114"/>
    </source>
</evidence>
<accession>A0A1F5X0E8</accession>
<protein>
    <submittedName>
        <fullName evidence="1">Uncharacterized protein</fullName>
    </submittedName>
</protein>
<dbReference type="AlphaFoldDB" id="A0A1F5X0E8"/>
<dbReference type="STRING" id="1798351.A2930_00600"/>
<proteinExistence type="predicted"/>
<comment type="caution">
    <text evidence="1">The sequence shown here is derived from an EMBL/GenBank/DDBJ whole genome shotgun (WGS) entry which is preliminary data.</text>
</comment>
<name>A0A1F5X0E8_9BACT</name>
<dbReference type="EMBL" id="MFID01000012">
    <property type="protein sequence ID" value="OGF81360.1"/>
    <property type="molecule type" value="Genomic_DNA"/>
</dbReference>
<dbReference type="Proteomes" id="UP000178114">
    <property type="component" value="Unassembled WGS sequence"/>
</dbReference>